<comment type="caution">
    <text evidence="1">The sequence shown here is derived from an EMBL/GenBank/DDBJ whole genome shotgun (WGS) entry which is preliminary data.</text>
</comment>
<protein>
    <submittedName>
        <fullName evidence="1">Uncharacterized protein</fullName>
    </submittedName>
</protein>
<dbReference type="EMBL" id="JAIWYP010000007">
    <property type="protein sequence ID" value="KAH3792143.1"/>
    <property type="molecule type" value="Genomic_DNA"/>
</dbReference>
<reference evidence="1" key="2">
    <citation type="submission" date="2020-11" db="EMBL/GenBank/DDBJ databases">
        <authorList>
            <person name="McCartney M.A."/>
            <person name="Auch B."/>
            <person name="Kono T."/>
            <person name="Mallez S."/>
            <person name="Becker A."/>
            <person name="Gohl D.M."/>
            <person name="Silverstein K.A.T."/>
            <person name="Koren S."/>
            <person name="Bechman K.B."/>
            <person name="Herman A."/>
            <person name="Abrahante J.E."/>
            <person name="Garbe J."/>
        </authorList>
    </citation>
    <scope>NUCLEOTIDE SEQUENCE</scope>
    <source>
        <strain evidence="1">Duluth1</strain>
        <tissue evidence="1">Whole animal</tissue>
    </source>
</reference>
<gene>
    <name evidence="1" type="ORF">DPMN_145634</name>
</gene>
<reference evidence="1" key="1">
    <citation type="journal article" date="2019" name="bioRxiv">
        <title>The Genome of the Zebra Mussel, Dreissena polymorpha: A Resource for Invasive Species Research.</title>
        <authorList>
            <person name="McCartney M.A."/>
            <person name="Auch B."/>
            <person name="Kono T."/>
            <person name="Mallez S."/>
            <person name="Zhang Y."/>
            <person name="Obille A."/>
            <person name="Becker A."/>
            <person name="Abrahante J.E."/>
            <person name="Garbe J."/>
            <person name="Badalamenti J.P."/>
            <person name="Herman A."/>
            <person name="Mangelson H."/>
            <person name="Liachko I."/>
            <person name="Sullivan S."/>
            <person name="Sone E.D."/>
            <person name="Koren S."/>
            <person name="Silverstein K.A.T."/>
            <person name="Beckman K.B."/>
            <person name="Gohl D.M."/>
        </authorList>
    </citation>
    <scope>NUCLEOTIDE SEQUENCE</scope>
    <source>
        <strain evidence="1">Duluth1</strain>
        <tissue evidence="1">Whole animal</tissue>
    </source>
</reference>
<dbReference type="AlphaFoldDB" id="A0A9D4F5A4"/>
<name>A0A9D4F5A4_DREPO</name>
<keyword evidence="2" id="KW-1185">Reference proteome</keyword>
<evidence type="ECO:0000313" key="2">
    <source>
        <dbReference type="Proteomes" id="UP000828390"/>
    </source>
</evidence>
<organism evidence="1 2">
    <name type="scientific">Dreissena polymorpha</name>
    <name type="common">Zebra mussel</name>
    <name type="synonym">Mytilus polymorpha</name>
    <dbReference type="NCBI Taxonomy" id="45954"/>
    <lineage>
        <taxon>Eukaryota</taxon>
        <taxon>Metazoa</taxon>
        <taxon>Spiralia</taxon>
        <taxon>Lophotrochozoa</taxon>
        <taxon>Mollusca</taxon>
        <taxon>Bivalvia</taxon>
        <taxon>Autobranchia</taxon>
        <taxon>Heteroconchia</taxon>
        <taxon>Euheterodonta</taxon>
        <taxon>Imparidentia</taxon>
        <taxon>Neoheterodontei</taxon>
        <taxon>Myida</taxon>
        <taxon>Dreissenoidea</taxon>
        <taxon>Dreissenidae</taxon>
        <taxon>Dreissena</taxon>
    </lineage>
</organism>
<evidence type="ECO:0000313" key="1">
    <source>
        <dbReference type="EMBL" id="KAH3792143.1"/>
    </source>
</evidence>
<accession>A0A9D4F5A4</accession>
<proteinExistence type="predicted"/>
<dbReference type="Proteomes" id="UP000828390">
    <property type="component" value="Unassembled WGS sequence"/>
</dbReference>
<sequence length="54" mass="5988">MMIAMLNGQLVTVAVHYRLATHNSSDENGKPDPASPLFKCNGNDLFHERQVDFG</sequence>